<dbReference type="AlphaFoldDB" id="A0A398CD32"/>
<evidence type="ECO:0000259" key="6">
    <source>
        <dbReference type="PROSITE" id="PS51833"/>
    </source>
</evidence>
<dbReference type="SUPFAM" id="SSF109604">
    <property type="entry name" value="HD-domain/PDEase-like"/>
    <property type="match status" value="1"/>
</dbReference>
<dbReference type="GO" id="GO:0004674">
    <property type="term" value="F:protein serine/threonine kinase activity"/>
    <property type="evidence" value="ECO:0007669"/>
    <property type="project" value="UniProtKB-KW"/>
</dbReference>
<dbReference type="PROSITE" id="PS50011">
    <property type="entry name" value="PROTEIN_KINASE_DOM"/>
    <property type="match status" value="1"/>
</dbReference>
<dbReference type="RefSeq" id="WP_119108165.1">
    <property type="nucleotide sequence ID" value="NZ_QXJC01000001.1"/>
</dbReference>
<dbReference type="InterPro" id="IPR000719">
    <property type="entry name" value="Prot_kinase_dom"/>
</dbReference>
<dbReference type="OrthoDB" id="9791419at2"/>
<gene>
    <name evidence="7" type="ORF">D3F03_04835</name>
</gene>
<dbReference type="Pfam" id="PF08668">
    <property type="entry name" value="HDOD"/>
    <property type="match status" value="1"/>
</dbReference>
<organism evidence="7 8">
    <name type="scientific">Simplicispira hankyongi</name>
    <dbReference type="NCBI Taxonomy" id="2315688"/>
    <lineage>
        <taxon>Bacteria</taxon>
        <taxon>Pseudomonadati</taxon>
        <taxon>Pseudomonadota</taxon>
        <taxon>Betaproteobacteria</taxon>
        <taxon>Burkholderiales</taxon>
        <taxon>Comamonadaceae</taxon>
        <taxon>Simplicispira</taxon>
    </lineage>
</organism>
<accession>A0A398CD32</accession>
<keyword evidence="7" id="KW-0723">Serine/threonine-protein kinase</keyword>
<dbReference type="CDD" id="cd14014">
    <property type="entry name" value="STKc_PknB_like"/>
    <property type="match status" value="1"/>
</dbReference>
<evidence type="ECO:0000256" key="4">
    <source>
        <dbReference type="ARBA" id="ARBA00022840"/>
    </source>
</evidence>
<proteinExistence type="predicted"/>
<dbReference type="InterPro" id="IPR008271">
    <property type="entry name" value="Ser/Thr_kinase_AS"/>
</dbReference>
<evidence type="ECO:0000259" key="5">
    <source>
        <dbReference type="PROSITE" id="PS50011"/>
    </source>
</evidence>
<dbReference type="PROSITE" id="PS51833">
    <property type="entry name" value="HDOD"/>
    <property type="match status" value="1"/>
</dbReference>
<dbReference type="InterPro" id="IPR029016">
    <property type="entry name" value="GAF-like_dom_sf"/>
</dbReference>
<dbReference type="Gene3D" id="3.30.450.40">
    <property type="match status" value="1"/>
</dbReference>
<feature type="domain" description="Protein kinase" evidence="5">
    <location>
        <begin position="8"/>
        <end position="269"/>
    </location>
</feature>
<keyword evidence="3 7" id="KW-0418">Kinase</keyword>
<dbReference type="Pfam" id="PF00069">
    <property type="entry name" value="Pkinase"/>
    <property type="match status" value="1"/>
</dbReference>
<dbReference type="InterPro" id="IPR011009">
    <property type="entry name" value="Kinase-like_dom_sf"/>
</dbReference>
<protein>
    <submittedName>
        <fullName evidence="7">Serine/threonine protein kinase</fullName>
    </submittedName>
</protein>
<dbReference type="Gene3D" id="3.30.200.20">
    <property type="entry name" value="Phosphorylase Kinase, domain 1"/>
    <property type="match status" value="1"/>
</dbReference>
<reference evidence="7 8" key="1">
    <citation type="submission" date="2018-09" db="EMBL/GenBank/DDBJ databases">
        <title>Draft genome of Simplicispira sp. NY-02.</title>
        <authorList>
            <person name="Im W.T."/>
        </authorList>
    </citation>
    <scope>NUCLEOTIDE SEQUENCE [LARGE SCALE GENOMIC DNA]</scope>
    <source>
        <strain evidence="7 8">NY-02</strain>
    </source>
</reference>
<dbReference type="PROSITE" id="PS00108">
    <property type="entry name" value="PROTEIN_KINASE_ST"/>
    <property type="match status" value="1"/>
</dbReference>
<keyword evidence="4" id="KW-0067">ATP-binding</keyword>
<dbReference type="Gene3D" id="1.10.3210.10">
    <property type="entry name" value="Hypothetical protein af1432"/>
    <property type="match status" value="1"/>
</dbReference>
<dbReference type="InterPro" id="IPR013976">
    <property type="entry name" value="HDOD"/>
</dbReference>
<dbReference type="PANTHER" id="PTHR43289">
    <property type="entry name" value="MITOGEN-ACTIVATED PROTEIN KINASE KINASE KINASE 20-RELATED"/>
    <property type="match status" value="1"/>
</dbReference>
<comment type="caution">
    <text evidence="7">The sequence shown here is derived from an EMBL/GenBank/DDBJ whole genome shotgun (WGS) entry which is preliminary data.</text>
</comment>
<dbReference type="SUPFAM" id="SSF56112">
    <property type="entry name" value="Protein kinase-like (PK-like)"/>
    <property type="match status" value="1"/>
</dbReference>
<evidence type="ECO:0000256" key="2">
    <source>
        <dbReference type="ARBA" id="ARBA00022741"/>
    </source>
</evidence>
<feature type="domain" description="HDOD" evidence="6">
    <location>
        <begin position="301"/>
        <end position="495"/>
    </location>
</feature>
<keyword evidence="1" id="KW-0808">Transferase</keyword>
<dbReference type="Gene3D" id="1.10.510.10">
    <property type="entry name" value="Transferase(Phosphotransferase) domain 1"/>
    <property type="match status" value="1"/>
</dbReference>
<dbReference type="Proteomes" id="UP000266302">
    <property type="component" value="Unassembled WGS sequence"/>
</dbReference>
<name>A0A398CD32_9BURK</name>
<dbReference type="PANTHER" id="PTHR43289:SF6">
    <property type="entry name" value="SERINE_THREONINE-PROTEIN KINASE NEKL-3"/>
    <property type="match status" value="1"/>
</dbReference>
<dbReference type="GO" id="GO:0005524">
    <property type="term" value="F:ATP binding"/>
    <property type="evidence" value="ECO:0007669"/>
    <property type="project" value="UniProtKB-KW"/>
</dbReference>
<evidence type="ECO:0000256" key="1">
    <source>
        <dbReference type="ARBA" id="ARBA00022679"/>
    </source>
</evidence>
<dbReference type="SMART" id="SM00220">
    <property type="entry name" value="S_TKc"/>
    <property type="match status" value="1"/>
</dbReference>
<dbReference type="SUPFAM" id="SSF55781">
    <property type="entry name" value="GAF domain-like"/>
    <property type="match status" value="1"/>
</dbReference>
<keyword evidence="2" id="KW-0547">Nucleotide-binding</keyword>
<evidence type="ECO:0000313" key="8">
    <source>
        <dbReference type="Proteomes" id="UP000266302"/>
    </source>
</evidence>
<dbReference type="EMBL" id="QXJC01000001">
    <property type="protein sequence ID" value="RID99721.1"/>
    <property type="molecule type" value="Genomic_DNA"/>
</dbReference>
<evidence type="ECO:0000313" key="7">
    <source>
        <dbReference type="EMBL" id="RID99721.1"/>
    </source>
</evidence>
<sequence length="802" mass="86519">MKTHIGRFELKRMLGQGAQAQVWLAFDPRLEREVAIKQMKPVPPQEASAVQQWLQEARSVSRLTHANIVPVFEADVHEHQPYLVFEYVAGQTLAQRLAGQGAIPANAAVPILQDVLSALVVAHAGGVVHRDLKPSNVLLDTNGRARVMDFGIAARMGRAQAGAKGQDAAGSPGYMAPEAIRGEAISPLMDVYGAGLLLAEVLWGKPIRTGTDAMKALQRAAREPLQLPAGLLEGLDDALRAIVLRATAFDPQQRYAGAQAFLDALRKWSGAHTDEAQAPSSATQNSTLEFLLRRMRSKSDFPALSESIGKIQSMASSDKESVSSVTNEILKDVALTNKLLRLVNSAHYARGTSIGTVSRAVSLVGLNNIRNMALSLVLLEHMQDKSNAHLLKEEFLRALMAGSVAGEMGRSTKEGEEAFIGALFQNLGRMLAQFYFPEEAANVRKLVTASREPVDEDVASTRVLGITYEALGLGIAKAWGLPESIQRCIVRPPGEPPGRVPADALERLRWSARAANDMADAMLHTDPRDVDARLTQAAKTYEKTLGLSLDAMQAATATARKKLVELAQAMAITVRANSRAAQLLQGAGDAPVPVPATSTGGQDALAATELQATQKLPASPEADPQGNEQVSEILAAGIQDITNAMVEEFKLSDVLRMILETMFRALDFHRIVFCMRDAKNDTLTGRFGLGMGVEGAVKQFRVPMAVEGDKPDLFATICAKGADTLISDASAPRIAERLPDWYRKAVDAPTFLILPLLLKGRAFGMIYADKAELGSLVVDEKELAMLRTLRNQAVMAFRQSSG</sequence>
<keyword evidence="8" id="KW-1185">Reference proteome</keyword>
<evidence type="ECO:0000256" key="3">
    <source>
        <dbReference type="ARBA" id="ARBA00022777"/>
    </source>
</evidence>